<evidence type="ECO:0000256" key="18">
    <source>
        <dbReference type="ARBA" id="ARBA00023288"/>
    </source>
</evidence>
<evidence type="ECO:0000256" key="6">
    <source>
        <dbReference type="ARBA" id="ARBA00022581"/>
    </source>
</evidence>
<reference evidence="24 25" key="1">
    <citation type="submission" date="2024-01" db="EMBL/GenBank/DDBJ databases">
        <authorList>
            <person name="Alioto T."/>
            <person name="Alioto T."/>
            <person name="Gomez Garrido J."/>
        </authorList>
    </citation>
    <scope>NUCLEOTIDE SEQUENCE [LARGE SCALE GENOMIC DNA]</scope>
</reference>
<evidence type="ECO:0000256" key="17">
    <source>
        <dbReference type="ARBA" id="ARBA00023140"/>
    </source>
</evidence>
<gene>
    <name evidence="24" type="ORF">FSCOSCO3_A028604</name>
</gene>
<feature type="compositionally biased region" description="Polar residues" evidence="22">
    <location>
        <begin position="491"/>
        <end position="500"/>
    </location>
</feature>
<keyword evidence="14" id="KW-0496">Mitochondrion</keyword>
<evidence type="ECO:0000313" key="24">
    <source>
        <dbReference type="EMBL" id="CAK6965715.1"/>
    </source>
</evidence>
<evidence type="ECO:0000256" key="20">
    <source>
        <dbReference type="ARBA" id="ARBA00082620"/>
    </source>
</evidence>
<evidence type="ECO:0000313" key="25">
    <source>
        <dbReference type="Proteomes" id="UP001314229"/>
    </source>
</evidence>
<evidence type="ECO:0000256" key="12">
    <source>
        <dbReference type="ARBA" id="ARBA00022989"/>
    </source>
</evidence>
<evidence type="ECO:0000256" key="14">
    <source>
        <dbReference type="ARBA" id="ARBA00023128"/>
    </source>
</evidence>
<feature type="compositionally biased region" description="Low complexity" evidence="22">
    <location>
        <begin position="118"/>
        <end position="147"/>
    </location>
</feature>
<keyword evidence="8" id="KW-0812">Transmembrane</keyword>
<evidence type="ECO:0000256" key="3">
    <source>
        <dbReference type="ARBA" id="ARBA00022481"/>
    </source>
</evidence>
<feature type="region of interest" description="Disordered" evidence="22">
    <location>
        <begin position="491"/>
        <end position="525"/>
    </location>
</feature>
<evidence type="ECO:0000256" key="4">
    <source>
        <dbReference type="ARBA" id="ARBA00022499"/>
    </source>
</evidence>
<evidence type="ECO:0000256" key="10">
    <source>
        <dbReference type="ARBA" id="ARBA00022843"/>
    </source>
</evidence>
<keyword evidence="15" id="KW-0472">Membrane</keyword>
<keyword evidence="4" id="KW-1017">Isopeptide bond</keyword>
<evidence type="ECO:0000256" key="2">
    <source>
        <dbReference type="ARBA" id="ARBA00004572"/>
    </source>
</evidence>
<comment type="subcellular location">
    <subcellularLocation>
        <location evidence="2">Mitochondrion outer membrane</location>
        <topology evidence="2">Single-pass membrane protein</topology>
    </subcellularLocation>
    <subcellularLocation>
        <location evidence="1">Peroxisome</location>
    </subcellularLocation>
</comment>
<keyword evidence="11" id="KW-0391">Immunity</keyword>
<dbReference type="FunFam" id="1.10.533.10:FF:000063">
    <property type="entry name" value="Mitochondrial antiviral-signaling protein"/>
    <property type="match status" value="1"/>
</dbReference>
<protein>
    <recommendedName>
        <fullName evidence="19">Mitochondrial antiviral-signaling protein</fullName>
    </recommendedName>
    <alternativeName>
        <fullName evidence="20">Interferon beta promoter stimulator protein 1</fullName>
    </alternativeName>
    <alternativeName>
        <fullName evidence="21">Virus-induced-signaling adapter</fullName>
    </alternativeName>
</protein>
<evidence type="ECO:0000256" key="11">
    <source>
        <dbReference type="ARBA" id="ARBA00022859"/>
    </source>
</evidence>
<dbReference type="GO" id="GO:0045071">
    <property type="term" value="P:negative regulation of viral genome replication"/>
    <property type="evidence" value="ECO:0007669"/>
    <property type="project" value="UniProtKB-ARBA"/>
</dbReference>
<dbReference type="GO" id="GO:1900227">
    <property type="term" value="P:positive regulation of NLRP3 inflammasome complex assembly"/>
    <property type="evidence" value="ECO:0007669"/>
    <property type="project" value="UniProtKB-ARBA"/>
</dbReference>
<keyword evidence="3" id="KW-0488">Methylation</keyword>
<evidence type="ECO:0000256" key="9">
    <source>
        <dbReference type="ARBA" id="ARBA00022787"/>
    </source>
</evidence>
<dbReference type="GO" id="GO:0035591">
    <property type="term" value="F:signaling adaptor activity"/>
    <property type="evidence" value="ECO:0007669"/>
    <property type="project" value="UniProtKB-ARBA"/>
</dbReference>
<dbReference type="Gene3D" id="1.10.533.10">
    <property type="entry name" value="Death Domain, Fas"/>
    <property type="match status" value="1"/>
</dbReference>
<keyword evidence="6" id="KW-0945">Host-virus interaction</keyword>
<dbReference type="GO" id="GO:0002753">
    <property type="term" value="P:cytoplasmic pattern recognition receptor signaling pathway"/>
    <property type="evidence" value="ECO:0007669"/>
    <property type="project" value="UniProtKB-ARBA"/>
</dbReference>
<dbReference type="InterPro" id="IPR011029">
    <property type="entry name" value="DEATH-like_dom_sf"/>
</dbReference>
<dbReference type="GO" id="GO:0005741">
    <property type="term" value="C:mitochondrial outer membrane"/>
    <property type="evidence" value="ECO:0007669"/>
    <property type="project" value="UniProtKB-SubCell"/>
</dbReference>
<evidence type="ECO:0000256" key="22">
    <source>
        <dbReference type="SAM" id="MobiDB-lite"/>
    </source>
</evidence>
<keyword evidence="10" id="KW-0832">Ubl conjugation</keyword>
<keyword evidence="25" id="KW-1185">Reference proteome</keyword>
<evidence type="ECO:0000256" key="16">
    <source>
        <dbReference type="ARBA" id="ARBA00023139"/>
    </source>
</evidence>
<organism evidence="24 25">
    <name type="scientific">Scomber scombrus</name>
    <name type="common">Atlantic mackerel</name>
    <name type="synonym">Scomber vernalis</name>
    <dbReference type="NCBI Taxonomy" id="13677"/>
    <lineage>
        <taxon>Eukaryota</taxon>
        <taxon>Metazoa</taxon>
        <taxon>Chordata</taxon>
        <taxon>Craniata</taxon>
        <taxon>Vertebrata</taxon>
        <taxon>Euteleostomi</taxon>
        <taxon>Actinopterygii</taxon>
        <taxon>Neopterygii</taxon>
        <taxon>Teleostei</taxon>
        <taxon>Neoteleostei</taxon>
        <taxon>Acanthomorphata</taxon>
        <taxon>Pelagiaria</taxon>
        <taxon>Scombriformes</taxon>
        <taxon>Scombridae</taxon>
        <taxon>Scomber</taxon>
    </lineage>
</organism>
<evidence type="ECO:0000256" key="8">
    <source>
        <dbReference type="ARBA" id="ARBA00022692"/>
    </source>
</evidence>
<keyword evidence="9" id="KW-1000">Mitochondrion outer membrane</keyword>
<dbReference type="GO" id="GO:0032727">
    <property type="term" value="P:positive regulation of interferon-alpha production"/>
    <property type="evidence" value="ECO:0007669"/>
    <property type="project" value="UniProtKB-ARBA"/>
</dbReference>
<proteinExistence type="predicted"/>
<evidence type="ECO:0000256" key="5">
    <source>
        <dbReference type="ARBA" id="ARBA00022553"/>
    </source>
</evidence>
<keyword evidence="13" id="KW-0051">Antiviral defense</keyword>
<dbReference type="InterPro" id="IPR031964">
    <property type="entry name" value="CARD_dom"/>
</dbReference>
<feature type="region of interest" description="Disordered" evidence="22">
    <location>
        <begin position="358"/>
        <end position="391"/>
    </location>
</feature>
<dbReference type="Proteomes" id="UP001314229">
    <property type="component" value="Unassembled WGS sequence"/>
</dbReference>
<dbReference type="GO" id="GO:0002230">
    <property type="term" value="P:positive regulation of defense response to virus by host"/>
    <property type="evidence" value="ECO:0007669"/>
    <property type="project" value="UniProtKB-ARBA"/>
</dbReference>
<feature type="region of interest" description="Disordered" evidence="22">
    <location>
        <begin position="98"/>
        <end position="329"/>
    </location>
</feature>
<dbReference type="GO" id="GO:0070585">
    <property type="term" value="P:protein localization to mitochondrion"/>
    <property type="evidence" value="ECO:0007669"/>
    <property type="project" value="UniProtKB-ARBA"/>
</dbReference>
<feature type="compositionally biased region" description="Acidic residues" evidence="22">
    <location>
        <begin position="231"/>
        <end position="243"/>
    </location>
</feature>
<dbReference type="GO" id="GO:0051607">
    <property type="term" value="P:defense response to virus"/>
    <property type="evidence" value="ECO:0007669"/>
    <property type="project" value="UniProtKB-KW"/>
</dbReference>
<dbReference type="GO" id="GO:1900063">
    <property type="term" value="P:regulation of peroxisome organization"/>
    <property type="evidence" value="ECO:0007669"/>
    <property type="project" value="UniProtKB-ARBA"/>
</dbReference>
<dbReference type="GO" id="GO:0032755">
    <property type="term" value="P:positive regulation of interleukin-6 production"/>
    <property type="evidence" value="ECO:0007669"/>
    <property type="project" value="UniProtKB-ARBA"/>
</dbReference>
<evidence type="ECO:0000256" key="7">
    <source>
        <dbReference type="ARBA" id="ARBA00022588"/>
    </source>
</evidence>
<evidence type="ECO:0000259" key="23">
    <source>
        <dbReference type="Pfam" id="PF16739"/>
    </source>
</evidence>
<feature type="compositionally biased region" description="Pro residues" evidence="22">
    <location>
        <begin position="179"/>
        <end position="189"/>
    </location>
</feature>
<evidence type="ECO:0000256" key="1">
    <source>
        <dbReference type="ARBA" id="ARBA00004275"/>
    </source>
</evidence>
<feature type="compositionally biased region" description="Polar residues" evidence="22">
    <location>
        <begin position="261"/>
        <end position="277"/>
    </location>
</feature>
<feature type="compositionally biased region" description="Low complexity" evidence="22">
    <location>
        <begin position="155"/>
        <end position="178"/>
    </location>
</feature>
<feature type="domain" description="Caspase recruitment" evidence="23">
    <location>
        <begin position="6"/>
        <end position="93"/>
    </location>
</feature>
<feature type="compositionally biased region" description="Polar residues" evidence="22">
    <location>
        <begin position="308"/>
        <end position="329"/>
    </location>
</feature>
<comment type="caution">
    <text evidence="24">The sequence shown here is derived from an EMBL/GenBank/DDBJ whole genome shotgun (WGS) entry which is preliminary data.</text>
</comment>
<evidence type="ECO:0000256" key="21">
    <source>
        <dbReference type="ARBA" id="ARBA00083233"/>
    </source>
</evidence>
<dbReference type="GO" id="GO:0032728">
    <property type="term" value="P:positive regulation of interferon-beta production"/>
    <property type="evidence" value="ECO:0007669"/>
    <property type="project" value="UniProtKB-ARBA"/>
</dbReference>
<keyword evidence="17" id="KW-0576">Peroxisome</keyword>
<sequence>MSFASDKLYNGYLRRNMPAIVSKVKVREIMVYLPCLTAHDRETIEAKRETCGNFNGMVLLLECLKRRENWPEQFIQALEACEQTTIAAEIRAEYDSLRGVNNTNPSPSPPNVVRAHVHPAPSASGPSAAGSDGDSQAAVAPPAEAAAPPEPPAQAAPILETPAQPQAPQSPADQVPKAAPQPEPVPEPPQSTEAAVAPAPSTPPPSPDTDHRQAAAPPSPERELETHQEPEENSESDIQDVSDDPLQTTSTNAVRPPQSPSPTRVNSDATDGSSYPTLTPEKPPVQDTMPPVVTAPATVLQPEEVSEPPTTQVIQSSPQRETTATTSNLPCADGIDASLHDENSVCLSKPGQLISIHPQNHASPTISAPSSPAEPFSGDSQRLQFSEPAPDTVTSAHVPACSAVNTVEAVSALPCEENGIALDHNEPEENQYDSPCQSLDMQDVQVNVVHVAEEPSILNLDGQSSTPQINGQAAKEINSAPLTTTAFTVSSLNSPSSENYHPSAPVSADTAPEHKTLQDPEEKKAPCALPANTKYILTAAGVGACALLMAWKFKN</sequence>
<feature type="compositionally biased region" description="Low complexity" evidence="22">
    <location>
        <begin position="362"/>
        <end position="375"/>
    </location>
</feature>
<dbReference type="GO" id="GO:0005777">
    <property type="term" value="C:peroxisome"/>
    <property type="evidence" value="ECO:0007669"/>
    <property type="project" value="UniProtKB-SubCell"/>
</dbReference>
<evidence type="ECO:0000256" key="19">
    <source>
        <dbReference type="ARBA" id="ARBA00071084"/>
    </source>
</evidence>
<feature type="compositionally biased region" description="Basic and acidic residues" evidence="22">
    <location>
        <begin position="511"/>
        <end position="525"/>
    </location>
</feature>
<feature type="compositionally biased region" description="Basic and acidic residues" evidence="22">
    <location>
        <begin position="220"/>
        <end position="230"/>
    </location>
</feature>
<keyword evidence="12" id="KW-1133">Transmembrane helix</keyword>
<keyword evidence="5" id="KW-0597">Phosphoprotein</keyword>
<dbReference type="Pfam" id="PF16739">
    <property type="entry name" value="CARD_2"/>
    <property type="match status" value="1"/>
</dbReference>
<evidence type="ECO:0000256" key="13">
    <source>
        <dbReference type="ARBA" id="ARBA00023118"/>
    </source>
</evidence>
<accession>A0AAV1P1W5</accession>
<evidence type="ECO:0000256" key="15">
    <source>
        <dbReference type="ARBA" id="ARBA00023136"/>
    </source>
</evidence>
<keyword evidence="7" id="KW-0399">Innate immunity</keyword>
<dbReference type="AlphaFoldDB" id="A0AAV1P1W5"/>
<keyword evidence="18" id="KW-0449">Lipoprotein</keyword>
<keyword evidence="16" id="KW-0564">Palmitate</keyword>
<dbReference type="GO" id="GO:0045087">
    <property type="term" value="P:innate immune response"/>
    <property type="evidence" value="ECO:0007669"/>
    <property type="project" value="UniProtKB-KW"/>
</dbReference>
<dbReference type="EMBL" id="CAWUFR010000086">
    <property type="protein sequence ID" value="CAK6965715.1"/>
    <property type="molecule type" value="Genomic_DNA"/>
</dbReference>
<name>A0AAV1P1W5_SCOSC</name>